<dbReference type="KEGG" id="atr:18448887"/>
<evidence type="ECO:0008006" key="4">
    <source>
        <dbReference type="Google" id="ProtNLM"/>
    </source>
</evidence>
<gene>
    <name evidence="2" type="ORF">AMTR_s00068p00151940</name>
</gene>
<dbReference type="PANTHER" id="PTHR33083">
    <property type="entry name" value="EXPRESSED PROTEIN"/>
    <property type="match status" value="1"/>
</dbReference>
<evidence type="ECO:0000313" key="2">
    <source>
        <dbReference type="EMBL" id="ERN20471.1"/>
    </source>
</evidence>
<dbReference type="Pfam" id="PF04520">
    <property type="entry name" value="Senescence_reg"/>
    <property type="match status" value="1"/>
</dbReference>
<accession>U5D4D6</accession>
<dbReference type="PANTHER" id="PTHR33083:SF114">
    <property type="entry name" value="OS10G0481000 PROTEIN"/>
    <property type="match status" value="1"/>
</dbReference>
<sequence>MDNFEELLEEDVVFSGEKDDQNAPEKTWLPVKKTMGCSQRKMSLPVSIPVKITGSQWKGGFHYGDEEEVEGEGEMVPPHILVERRMAGSCRKTAFSVFDGNGRTLKGRDLRRVRNAVLKQTGFLEGYIF</sequence>
<dbReference type="EMBL" id="KI392059">
    <property type="protein sequence ID" value="ERN20471.1"/>
    <property type="molecule type" value="Genomic_DNA"/>
</dbReference>
<protein>
    <recommendedName>
        <fullName evidence="4">Senescence regulator S40</fullName>
    </recommendedName>
</protein>
<dbReference type="HOGENOM" id="CLU_088831_2_0_1"/>
<dbReference type="OrthoDB" id="672058at2759"/>
<keyword evidence="3" id="KW-1185">Reference proteome</keyword>
<dbReference type="OMA" id="CAHAVPH"/>
<name>U5D4D6_AMBTC</name>
<organism evidence="2 3">
    <name type="scientific">Amborella trichopoda</name>
    <dbReference type="NCBI Taxonomy" id="13333"/>
    <lineage>
        <taxon>Eukaryota</taxon>
        <taxon>Viridiplantae</taxon>
        <taxon>Streptophyta</taxon>
        <taxon>Embryophyta</taxon>
        <taxon>Tracheophyta</taxon>
        <taxon>Spermatophyta</taxon>
        <taxon>Magnoliopsida</taxon>
        <taxon>Amborellales</taxon>
        <taxon>Amborellaceae</taxon>
        <taxon>Amborella</taxon>
    </lineage>
</organism>
<reference evidence="3" key="1">
    <citation type="journal article" date="2013" name="Science">
        <title>The Amborella genome and the evolution of flowering plants.</title>
        <authorList>
            <consortium name="Amborella Genome Project"/>
        </authorList>
    </citation>
    <scope>NUCLEOTIDE SEQUENCE [LARGE SCALE GENOMIC DNA]</scope>
</reference>
<dbReference type="InterPro" id="IPR007608">
    <property type="entry name" value="Senescence_reg_S40"/>
</dbReference>
<evidence type="ECO:0000256" key="1">
    <source>
        <dbReference type="ARBA" id="ARBA00034773"/>
    </source>
</evidence>
<dbReference type="Gramene" id="ERN20471">
    <property type="protein sequence ID" value="ERN20471"/>
    <property type="gene ID" value="AMTR_s00068p00151940"/>
</dbReference>
<proteinExistence type="inferred from homology"/>
<dbReference type="GO" id="GO:0010150">
    <property type="term" value="P:leaf senescence"/>
    <property type="evidence" value="ECO:0007669"/>
    <property type="project" value="UniProtKB-ARBA"/>
</dbReference>
<dbReference type="AlphaFoldDB" id="U5D4D6"/>
<comment type="similarity">
    <text evidence="1">Belongs to the senescence regulator S40 family.</text>
</comment>
<dbReference type="Proteomes" id="UP000017836">
    <property type="component" value="Unassembled WGS sequence"/>
</dbReference>
<dbReference type="eggNOG" id="ENOG502S431">
    <property type="taxonomic scope" value="Eukaryota"/>
</dbReference>
<evidence type="ECO:0000313" key="3">
    <source>
        <dbReference type="Proteomes" id="UP000017836"/>
    </source>
</evidence>